<reference evidence="2 3" key="1">
    <citation type="submission" date="2019-07" db="EMBL/GenBank/DDBJ databases">
        <title>Flavobacterium sp. nov., isolated from glacier ice.</title>
        <authorList>
            <person name="Liu Q."/>
            <person name="Xin Y.-H."/>
        </authorList>
    </citation>
    <scope>NUCLEOTIDE SEQUENCE [LARGE SCALE GENOMIC DNA]</scope>
    <source>
        <strain evidence="2 3">ZT4R6</strain>
    </source>
</reference>
<feature type="chain" id="PRO_5022191663" description="BACON domain-containing protein" evidence="1">
    <location>
        <begin position="23"/>
        <end position="135"/>
    </location>
</feature>
<keyword evidence="1" id="KW-0732">Signal</keyword>
<accession>A0A552VA88</accession>
<proteinExistence type="predicted"/>
<feature type="signal peptide" evidence="1">
    <location>
        <begin position="1"/>
        <end position="22"/>
    </location>
</feature>
<evidence type="ECO:0008006" key="4">
    <source>
        <dbReference type="Google" id="ProtNLM"/>
    </source>
</evidence>
<sequence length="135" mass="15226">MIKKITLLAVFTLLPFFGFSQSNGCEHLKNGTFKVTDPASKKVCIIKRDGNVQTERMEESSETYDFDLAWIDDCTYTLSPTAGTLSRNSSVAKAGIMTVRIINAKDSTYTQKVTVSTNKKFRRIDQVTMIKDRKQ</sequence>
<organism evidence="2 3">
    <name type="scientific">Flavobacterium zepuense</name>
    <dbReference type="NCBI Taxonomy" id="2593302"/>
    <lineage>
        <taxon>Bacteria</taxon>
        <taxon>Pseudomonadati</taxon>
        <taxon>Bacteroidota</taxon>
        <taxon>Flavobacteriia</taxon>
        <taxon>Flavobacteriales</taxon>
        <taxon>Flavobacteriaceae</taxon>
        <taxon>Flavobacterium</taxon>
    </lineage>
</organism>
<dbReference type="RefSeq" id="WP_143371608.1">
    <property type="nucleotide sequence ID" value="NZ_VJVZ01000001.1"/>
</dbReference>
<comment type="caution">
    <text evidence="2">The sequence shown here is derived from an EMBL/GenBank/DDBJ whole genome shotgun (WGS) entry which is preliminary data.</text>
</comment>
<dbReference type="Proteomes" id="UP000320643">
    <property type="component" value="Unassembled WGS sequence"/>
</dbReference>
<protein>
    <recommendedName>
        <fullName evidence="4">BACON domain-containing protein</fullName>
    </recommendedName>
</protein>
<evidence type="ECO:0000313" key="3">
    <source>
        <dbReference type="Proteomes" id="UP000320643"/>
    </source>
</evidence>
<dbReference type="EMBL" id="VJVZ01000001">
    <property type="protein sequence ID" value="TRW27382.1"/>
    <property type="molecule type" value="Genomic_DNA"/>
</dbReference>
<evidence type="ECO:0000313" key="2">
    <source>
        <dbReference type="EMBL" id="TRW27382.1"/>
    </source>
</evidence>
<dbReference type="AlphaFoldDB" id="A0A552VA88"/>
<gene>
    <name evidence="2" type="ORF">FMM05_01720</name>
</gene>
<dbReference type="OrthoDB" id="983030at2"/>
<name>A0A552VA88_9FLAO</name>
<keyword evidence="3" id="KW-1185">Reference proteome</keyword>
<evidence type="ECO:0000256" key="1">
    <source>
        <dbReference type="SAM" id="SignalP"/>
    </source>
</evidence>